<accession>A0A0A8ZCG4</accession>
<dbReference type="AlphaFoldDB" id="A0A0A8ZCG4"/>
<organism evidence="1">
    <name type="scientific">Arundo donax</name>
    <name type="common">Giant reed</name>
    <name type="synonym">Donax arundinaceus</name>
    <dbReference type="NCBI Taxonomy" id="35708"/>
    <lineage>
        <taxon>Eukaryota</taxon>
        <taxon>Viridiplantae</taxon>
        <taxon>Streptophyta</taxon>
        <taxon>Embryophyta</taxon>
        <taxon>Tracheophyta</taxon>
        <taxon>Spermatophyta</taxon>
        <taxon>Magnoliopsida</taxon>
        <taxon>Liliopsida</taxon>
        <taxon>Poales</taxon>
        <taxon>Poaceae</taxon>
        <taxon>PACMAD clade</taxon>
        <taxon>Arundinoideae</taxon>
        <taxon>Arundineae</taxon>
        <taxon>Arundo</taxon>
    </lineage>
</organism>
<name>A0A0A8ZCG4_ARUDO</name>
<reference evidence="1" key="1">
    <citation type="submission" date="2014-09" db="EMBL/GenBank/DDBJ databases">
        <authorList>
            <person name="Magalhaes I.L.F."/>
            <person name="Oliveira U."/>
            <person name="Santos F.R."/>
            <person name="Vidigal T.H.D.A."/>
            <person name="Brescovit A.D."/>
            <person name="Santos A.J."/>
        </authorList>
    </citation>
    <scope>NUCLEOTIDE SEQUENCE</scope>
    <source>
        <tissue evidence="1">Shoot tissue taken approximately 20 cm above the soil surface</tissue>
    </source>
</reference>
<protein>
    <submittedName>
        <fullName evidence="1">Uncharacterized protein</fullName>
    </submittedName>
</protein>
<reference evidence="1" key="2">
    <citation type="journal article" date="2015" name="Data Brief">
        <title>Shoot transcriptome of the giant reed, Arundo donax.</title>
        <authorList>
            <person name="Barrero R.A."/>
            <person name="Guerrero F.D."/>
            <person name="Moolhuijzen P."/>
            <person name="Goolsby J.A."/>
            <person name="Tidwell J."/>
            <person name="Bellgard S.E."/>
            <person name="Bellgard M.I."/>
        </authorList>
    </citation>
    <scope>NUCLEOTIDE SEQUENCE</scope>
    <source>
        <tissue evidence="1">Shoot tissue taken approximately 20 cm above the soil surface</tissue>
    </source>
</reference>
<dbReference type="EMBL" id="GBRH01261394">
    <property type="protein sequence ID" value="JAD36501.1"/>
    <property type="molecule type" value="Transcribed_RNA"/>
</dbReference>
<evidence type="ECO:0000313" key="1">
    <source>
        <dbReference type="EMBL" id="JAD36501.1"/>
    </source>
</evidence>
<proteinExistence type="predicted"/>
<sequence>MFCPLRSLVDEGLERNRRAGADLSNPGPPLFVSLKNFAA</sequence>